<dbReference type="AlphaFoldDB" id="A0A0D0D9X7"/>
<reference evidence="1 2" key="1">
    <citation type="submission" date="2014-04" db="EMBL/GenBank/DDBJ databases">
        <authorList>
            <consortium name="DOE Joint Genome Institute"/>
            <person name="Kuo A."/>
            <person name="Kohler A."/>
            <person name="Jargeat P."/>
            <person name="Nagy L.G."/>
            <person name="Floudas D."/>
            <person name="Copeland A."/>
            <person name="Barry K.W."/>
            <person name="Cichocki N."/>
            <person name="Veneault-Fourrey C."/>
            <person name="LaButti K."/>
            <person name="Lindquist E.A."/>
            <person name="Lipzen A."/>
            <person name="Lundell T."/>
            <person name="Morin E."/>
            <person name="Murat C."/>
            <person name="Sun H."/>
            <person name="Tunlid A."/>
            <person name="Henrissat B."/>
            <person name="Grigoriev I.V."/>
            <person name="Hibbett D.S."/>
            <person name="Martin F."/>
            <person name="Nordberg H.P."/>
            <person name="Cantor M.N."/>
            <person name="Hua S.X."/>
        </authorList>
    </citation>
    <scope>NUCLEOTIDE SEQUENCE [LARGE SCALE GENOMIC DNA]</scope>
    <source>
        <strain evidence="1 2">Ve08.2h10</strain>
    </source>
</reference>
<sequence length="80" mass="9281">MQQQVEFGLARVRQRQYFHQRTVTCVRPSPSVHSVCVLLLGRARFHAFTSIEHSGLRVERWYIVLNVGKKGAQKSDKMII</sequence>
<evidence type="ECO:0000313" key="2">
    <source>
        <dbReference type="Proteomes" id="UP000054538"/>
    </source>
</evidence>
<evidence type="ECO:0000313" key="1">
    <source>
        <dbReference type="EMBL" id="KIK93907.1"/>
    </source>
</evidence>
<dbReference type="EMBL" id="KN825145">
    <property type="protein sequence ID" value="KIK93907.1"/>
    <property type="molecule type" value="Genomic_DNA"/>
</dbReference>
<name>A0A0D0D9X7_9AGAM</name>
<dbReference type="HOGENOM" id="CLU_2590459_0_0_1"/>
<keyword evidence="2" id="KW-1185">Reference proteome</keyword>
<dbReference type="Proteomes" id="UP000054538">
    <property type="component" value="Unassembled WGS sequence"/>
</dbReference>
<organism evidence="1 2">
    <name type="scientific">Paxillus rubicundulus Ve08.2h10</name>
    <dbReference type="NCBI Taxonomy" id="930991"/>
    <lineage>
        <taxon>Eukaryota</taxon>
        <taxon>Fungi</taxon>
        <taxon>Dikarya</taxon>
        <taxon>Basidiomycota</taxon>
        <taxon>Agaricomycotina</taxon>
        <taxon>Agaricomycetes</taxon>
        <taxon>Agaricomycetidae</taxon>
        <taxon>Boletales</taxon>
        <taxon>Paxilineae</taxon>
        <taxon>Paxillaceae</taxon>
        <taxon>Paxillus</taxon>
    </lineage>
</organism>
<dbReference type="InParanoid" id="A0A0D0D9X7"/>
<protein>
    <submittedName>
        <fullName evidence="1">Uncharacterized protein</fullName>
    </submittedName>
</protein>
<reference evidence="2" key="2">
    <citation type="submission" date="2015-01" db="EMBL/GenBank/DDBJ databases">
        <title>Evolutionary Origins and Diversification of the Mycorrhizal Mutualists.</title>
        <authorList>
            <consortium name="DOE Joint Genome Institute"/>
            <consortium name="Mycorrhizal Genomics Consortium"/>
            <person name="Kohler A."/>
            <person name="Kuo A."/>
            <person name="Nagy L.G."/>
            <person name="Floudas D."/>
            <person name="Copeland A."/>
            <person name="Barry K.W."/>
            <person name="Cichocki N."/>
            <person name="Veneault-Fourrey C."/>
            <person name="LaButti K."/>
            <person name="Lindquist E.A."/>
            <person name="Lipzen A."/>
            <person name="Lundell T."/>
            <person name="Morin E."/>
            <person name="Murat C."/>
            <person name="Riley R."/>
            <person name="Ohm R."/>
            <person name="Sun H."/>
            <person name="Tunlid A."/>
            <person name="Henrissat B."/>
            <person name="Grigoriev I.V."/>
            <person name="Hibbett D.S."/>
            <person name="Martin F."/>
        </authorList>
    </citation>
    <scope>NUCLEOTIDE SEQUENCE [LARGE SCALE GENOMIC DNA]</scope>
    <source>
        <strain evidence="2">Ve08.2h10</strain>
    </source>
</reference>
<proteinExistence type="predicted"/>
<gene>
    <name evidence="1" type="ORF">PAXRUDRAFT_828525</name>
</gene>
<accession>A0A0D0D9X7</accession>